<dbReference type="SUPFAM" id="SSF54211">
    <property type="entry name" value="Ribosomal protein S5 domain 2-like"/>
    <property type="match status" value="1"/>
</dbReference>
<protein>
    <submittedName>
        <fullName evidence="4">Elongation factor 2</fullName>
    </submittedName>
</protein>
<dbReference type="GO" id="GO:0003746">
    <property type="term" value="F:translation elongation factor activity"/>
    <property type="evidence" value="ECO:0007669"/>
    <property type="project" value="UniProtKB-KW"/>
</dbReference>
<dbReference type="InterPro" id="IPR020568">
    <property type="entry name" value="Ribosomal_Su5_D2-typ_SF"/>
</dbReference>
<organism evidence="4">
    <name type="scientific">mine drainage metagenome</name>
    <dbReference type="NCBI Taxonomy" id="410659"/>
    <lineage>
        <taxon>unclassified sequences</taxon>
        <taxon>metagenomes</taxon>
        <taxon>ecological metagenomes</taxon>
    </lineage>
</organism>
<keyword evidence="2" id="KW-0342">GTP-binding</keyword>
<evidence type="ECO:0000259" key="3">
    <source>
        <dbReference type="Pfam" id="PF14492"/>
    </source>
</evidence>
<feature type="non-terminal residue" evidence="4">
    <location>
        <position position="1"/>
    </location>
</feature>
<keyword evidence="4" id="KW-0648">Protein biosynthesis</keyword>
<evidence type="ECO:0000313" key="4">
    <source>
        <dbReference type="EMBL" id="EQD72025.1"/>
    </source>
</evidence>
<keyword evidence="1" id="KW-0547">Nucleotide-binding</keyword>
<sequence length="175" mass="19680">STDPTIIPFEEIRHVSEPVVTVAIEPKHMGDLPKLIEVMRKVGKEDASLKVEINQETGEHLMSGMGELHLEITQYRIINDYKVEIVASKPIVVYRETVRQPGGPFEGKSPNKHNRFFFEVERLPDALIQALKDGDIPQGKSFKDMKALVTRMEQLGIARDEGRGLVAVDGTNMLF</sequence>
<dbReference type="Gene3D" id="3.30.70.870">
    <property type="entry name" value="Elongation Factor G (Translational Gtpase), domain 3"/>
    <property type="match status" value="1"/>
</dbReference>
<feature type="non-terminal residue" evidence="4">
    <location>
        <position position="175"/>
    </location>
</feature>
<dbReference type="Pfam" id="PF14492">
    <property type="entry name" value="EFG_III"/>
    <property type="match status" value="1"/>
</dbReference>
<dbReference type="GO" id="GO:1990904">
    <property type="term" value="C:ribonucleoprotein complex"/>
    <property type="evidence" value="ECO:0007669"/>
    <property type="project" value="TreeGrafter"/>
</dbReference>
<dbReference type="SUPFAM" id="SSF54980">
    <property type="entry name" value="EF-G C-terminal domain-like"/>
    <property type="match status" value="1"/>
</dbReference>
<evidence type="ECO:0000256" key="1">
    <source>
        <dbReference type="ARBA" id="ARBA00022741"/>
    </source>
</evidence>
<proteinExistence type="predicted"/>
<gene>
    <name evidence="4" type="ORF">B1B_04122</name>
</gene>
<keyword evidence="4" id="KW-0251">Elongation factor</keyword>
<dbReference type="PANTHER" id="PTHR42908">
    <property type="entry name" value="TRANSLATION ELONGATION FACTOR-RELATED"/>
    <property type="match status" value="1"/>
</dbReference>
<dbReference type="FunFam" id="3.30.70.870:FF:000002">
    <property type="entry name" value="Translation elongation factor 2"/>
    <property type="match status" value="1"/>
</dbReference>
<feature type="domain" description="Elongation Factor G" evidence="3">
    <location>
        <begin position="15"/>
        <end position="86"/>
    </location>
</feature>
<comment type="caution">
    <text evidence="4">The sequence shown here is derived from an EMBL/GenBank/DDBJ whole genome shotgun (WGS) entry which is preliminary data.</text>
</comment>
<dbReference type="InterPro" id="IPR041095">
    <property type="entry name" value="EFG_II"/>
</dbReference>
<evidence type="ECO:0000256" key="2">
    <source>
        <dbReference type="ARBA" id="ARBA00023134"/>
    </source>
</evidence>
<dbReference type="PANTHER" id="PTHR42908:SF3">
    <property type="entry name" value="ELONGATION FACTOR-LIKE GTPASE 1"/>
    <property type="match status" value="1"/>
</dbReference>
<dbReference type="AlphaFoldDB" id="T1CRW2"/>
<name>T1CRW2_9ZZZZ</name>
<dbReference type="InterPro" id="IPR035647">
    <property type="entry name" value="EFG_III/V"/>
</dbReference>
<reference evidence="4" key="1">
    <citation type="submission" date="2013-08" db="EMBL/GenBank/DDBJ databases">
        <authorList>
            <person name="Mendez C."/>
            <person name="Richter M."/>
            <person name="Ferrer M."/>
            <person name="Sanchez J."/>
        </authorList>
    </citation>
    <scope>NUCLEOTIDE SEQUENCE</scope>
</reference>
<accession>T1CRW2</accession>
<reference evidence="4" key="2">
    <citation type="journal article" date="2014" name="ISME J.">
        <title>Microbial stratification in low pH oxic and suboxic macroscopic growths along an acid mine drainage.</title>
        <authorList>
            <person name="Mendez-Garcia C."/>
            <person name="Mesa V."/>
            <person name="Sprenger R.R."/>
            <person name="Richter M."/>
            <person name="Diez M.S."/>
            <person name="Solano J."/>
            <person name="Bargiela R."/>
            <person name="Golyshina O.V."/>
            <person name="Manteca A."/>
            <person name="Ramos J.L."/>
            <person name="Gallego J.R."/>
            <person name="Llorente I."/>
            <person name="Martins Dos Santos V.A."/>
            <person name="Jensen O.N."/>
            <person name="Pelaez A.I."/>
            <person name="Sanchez J."/>
            <person name="Ferrer M."/>
        </authorList>
    </citation>
    <scope>NUCLEOTIDE SEQUENCE</scope>
</reference>
<dbReference type="GO" id="GO:0005829">
    <property type="term" value="C:cytosol"/>
    <property type="evidence" value="ECO:0007669"/>
    <property type="project" value="TreeGrafter"/>
</dbReference>
<dbReference type="GO" id="GO:0005525">
    <property type="term" value="F:GTP binding"/>
    <property type="evidence" value="ECO:0007669"/>
    <property type="project" value="UniProtKB-KW"/>
</dbReference>
<dbReference type="GO" id="GO:0003924">
    <property type="term" value="F:GTPase activity"/>
    <property type="evidence" value="ECO:0007669"/>
    <property type="project" value="TreeGrafter"/>
</dbReference>
<dbReference type="CDD" id="cd16261">
    <property type="entry name" value="EF2_snRNP_III"/>
    <property type="match status" value="1"/>
</dbReference>
<dbReference type="EMBL" id="AUZY01002584">
    <property type="protein sequence ID" value="EQD72025.1"/>
    <property type="molecule type" value="Genomic_DNA"/>
</dbReference>